<organism evidence="2">
    <name type="scientific">marine metagenome</name>
    <dbReference type="NCBI Taxonomy" id="408172"/>
    <lineage>
        <taxon>unclassified sequences</taxon>
        <taxon>metagenomes</taxon>
        <taxon>ecological metagenomes</taxon>
    </lineage>
</organism>
<dbReference type="Pfam" id="PF00753">
    <property type="entry name" value="Lactamase_B"/>
    <property type="match status" value="1"/>
</dbReference>
<dbReference type="EMBL" id="UINC01003410">
    <property type="protein sequence ID" value="SVA06086.1"/>
    <property type="molecule type" value="Genomic_DNA"/>
</dbReference>
<dbReference type="InterPro" id="IPR001279">
    <property type="entry name" value="Metallo-B-lactamas"/>
</dbReference>
<sequence length="280" mass="31319">MKSTPGTEIVEVANGIYARLHEGLTNAGIFVGDDGVLIVDSLRVPSFARDLIRDVKLITDKPVNYVIDTHAHWDHSWGNEEFPNATIIGHENCYSEMVDVEYNEQWRSKIISSGDPWAEEAKIVNVTPPDLTFETKMSLHFGGRELELLYFGRAHTSGDIYIHIPSEKLLFTGDVIQEKRVPYLGDSYPADWPETDDRISSLPIDNFVSGHGPIGNHGDLMEASEFIHALVSGTEQAIRDGKSELDASSEVITGMNDRFGDWIGFDTMDEKFPEVYTKLS</sequence>
<dbReference type="SUPFAM" id="SSF56281">
    <property type="entry name" value="Metallo-hydrolase/oxidoreductase"/>
    <property type="match status" value="1"/>
</dbReference>
<evidence type="ECO:0000313" key="2">
    <source>
        <dbReference type="EMBL" id="SVA06086.1"/>
    </source>
</evidence>
<dbReference type="SMART" id="SM00849">
    <property type="entry name" value="Lactamase_B"/>
    <property type="match status" value="1"/>
</dbReference>
<gene>
    <name evidence="2" type="ORF">METZ01_LOCUS58940</name>
</gene>
<protein>
    <recommendedName>
        <fullName evidence="1">Metallo-beta-lactamase domain-containing protein</fullName>
    </recommendedName>
</protein>
<reference evidence="2" key="1">
    <citation type="submission" date="2018-05" db="EMBL/GenBank/DDBJ databases">
        <authorList>
            <person name="Lanie J.A."/>
            <person name="Ng W.-L."/>
            <person name="Kazmierczak K.M."/>
            <person name="Andrzejewski T.M."/>
            <person name="Davidsen T.M."/>
            <person name="Wayne K.J."/>
            <person name="Tettelin H."/>
            <person name="Glass J.I."/>
            <person name="Rusch D."/>
            <person name="Podicherti R."/>
            <person name="Tsui H.-C.T."/>
            <person name="Winkler M.E."/>
        </authorList>
    </citation>
    <scope>NUCLEOTIDE SEQUENCE</scope>
</reference>
<dbReference type="Gene3D" id="3.60.15.10">
    <property type="entry name" value="Ribonuclease Z/Hydroxyacylglutathione hydrolase-like"/>
    <property type="match status" value="1"/>
</dbReference>
<accession>A0A381SQ18</accession>
<feature type="domain" description="Metallo-beta-lactamase" evidence="1">
    <location>
        <begin position="24"/>
        <end position="211"/>
    </location>
</feature>
<dbReference type="CDD" id="cd16282">
    <property type="entry name" value="metallo-hydrolase-like_MBL-fold"/>
    <property type="match status" value="1"/>
</dbReference>
<dbReference type="PANTHER" id="PTHR42951">
    <property type="entry name" value="METALLO-BETA-LACTAMASE DOMAIN-CONTAINING"/>
    <property type="match status" value="1"/>
</dbReference>
<name>A0A381SQ18_9ZZZZ</name>
<dbReference type="PANTHER" id="PTHR42951:SF4">
    <property type="entry name" value="ACYL-COENZYME A THIOESTERASE MBLAC2"/>
    <property type="match status" value="1"/>
</dbReference>
<proteinExistence type="predicted"/>
<dbReference type="AlphaFoldDB" id="A0A381SQ18"/>
<dbReference type="InterPro" id="IPR050855">
    <property type="entry name" value="NDM-1-like"/>
</dbReference>
<dbReference type="InterPro" id="IPR036866">
    <property type="entry name" value="RibonucZ/Hydroxyglut_hydro"/>
</dbReference>
<evidence type="ECO:0000259" key="1">
    <source>
        <dbReference type="SMART" id="SM00849"/>
    </source>
</evidence>